<name>A0A6A7BU04_9PEZI</name>
<organism evidence="3 4">
    <name type="scientific">Piedraia hortae CBS 480.64</name>
    <dbReference type="NCBI Taxonomy" id="1314780"/>
    <lineage>
        <taxon>Eukaryota</taxon>
        <taxon>Fungi</taxon>
        <taxon>Dikarya</taxon>
        <taxon>Ascomycota</taxon>
        <taxon>Pezizomycotina</taxon>
        <taxon>Dothideomycetes</taxon>
        <taxon>Dothideomycetidae</taxon>
        <taxon>Capnodiales</taxon>
        <taxon>Piedraiaceae</taxon>
        <taxon>Piedraia</taxon>
    </lineage>
</organism>
<keyword evidence="2" id="KW-1133">Transmembrane helix</keyword>
<protein>
    <submittedName>
        <fullName evidence="3">Uncharacterized protein</fullName>
    </submittedName>
</protein>
<evidence type="ECO:0000313" key="3">
    <source>
        <dbReference type="EMBL" id="KAF2858562.1"/>
    </source>
</evidence>
<dbReference type="EMBL" id="MU006007">
    <property type="protein sequence ID" value="KAF2858562.1"/>
    <property type="molecule type" value="Genomic_DNA"/>
</dbReference>
<evidence type="ECO:0000313" key="4">
    <source>
        <dbReference type="Proteomes" id="UP000799421"/>
    </source>
</evidence>
<proteinExistence type="predicted"/>
<reference evidence="3" key="1">
    <citation type="journal article" date="2020" name="Stud. Mycol.">
        <title>101 Dothideomycetes genomes: a test case for predicting lifestyles and emergence of pathogens.</title>
        <authorList>
            <person name="Haridas S."/>
            <person name="Albert R."/>
            <person name="Binder M."/>
            <person name="Bloem J."/>
            <person name="Labutti K."/>
            <person name="Salamov A."/>
            <person name="Andreopoulos B."/>
            <person name="Baker S."/>
            <person name="Barry K."/>
            <person name="Bills G."/>
            <person name="Bluhm B."/>
            <person name="Cannon C."/>
            <person name="Castanera R."/>
            <person name="Culley D."/>
            <person name="Daum C."/>
            <person name="Ezra D."/>
            <person name="Gonzalez J."/>
            <person name="Henrissat B."/>
            <person name="Kuo A."/>
            <person name="Liang C."/>
            <person name="Lipzen A."/>
            <person name="Lutzoni F."/>
            <person name="Magnuson J."/>
            <person name="Mondo S."/>
            <person name="Nolan M."/>
            <person name="Ohm R."/>
            <person name="Pangilinan J."/>
            <person name="Park H.-J."/>
            <person name="Ramirez L."/>
            <person name="Alfaro M."/>
            <person name="Sun H."/>
            <person name="Tritt A."/>
            <person name="Yoshinaga Y."/>
            <person name="Zwiers L.-H."/>
            <person name="Turgeon B."/>
            <person name="Goodwin S."/>
            <person name="Spatafora J."/>
            <person name="Crous P."/>
            <person name="Grigoriev I."/>
        </authorList>
    </citation>
    <scope>NUCLEOTIDE SEQUENCE</scope>
    <source>
        <strain evidence="3">CBS 480.64</strain>
    </source>
</reference>
<keyword evidence="2" id="KW-0472">Membrane</keyword>
<dbReference type="AlphaFoldDB" id="A0A6A7BU04"/>
<evidence type="ECO:0000256" key="2">
    <source>
        <dbReference type="SAM" id="Phobius"/>
    </source>
</evidence>
<feature type="transmembrane region" description="Helical" evidence="2">
    <location>
        <begin position="34"/>
        <end position="52"/>
    </location>
</feature>
<dbReference type="Proteomes" id="UP000799421">
    <property type="component" value="Unassembled WGS sequence"/>
</dbReference>
<accession>A0A6A7BU04</accession>
<keyword evidence="4" id="KW-1185">Reference proteome</keyword>
<keyword evidence="2" id="KW-0812">Transmembrane</keyword>
<sequence length="167" mass="19238">MGTHTGRTRAVRYGTDMNGPHLQCISRGQRHVGLAMWLYILYMVGGILLSNWKYENWKFQLGVEARELWVAVFIRSHTFSPSFHWAKCQERICLHKPILSSASKTSIYLGFFFRSYDFPPISHKVSTSPKKSNFPLNMDKVFSPVAPKTRQQHHQGDSPPKTPQFPT</sequence>
<evidence type="ECO:0000256" key="1">
    <source>
        <dbReference type="SAM" id="MobiDB-lite"/>
    </source>
</evidence>
<feature type="region of interest" description="Disordered" evidence="1">
    <location>
        <begin position="145"/>
        <end position="167"/>
    </location>
</feature>
<gene>
    <name evidence="3" type="ORF">K470DRAFT_259642</name>
</gene>